<evidence type="ECO:0000313" key="2">
    <source>
        <dbReference type="EMBL" id="MFD1628436.1"/>
    </source>
</evidence>
<dbReference type="PANTHER" id="PTHR47642:SF5">
    <property type="entry name" value="ATP-DEPENDENT DNA HELICASE"/>
    <property type="match status" value="1"/>
</dbReference>
<dbReference type="Pfam" id="PF14493">
    <property type="entry name" value="HTH_40"/>
    <property type="match status" value="1"/>
</dbReference>
<dbReference type="Gene3D" id="3.40.50.300">
    <property type="entry name" value="P-loop containing nucleotide triphosphate hydrolases"/>
    <property type="match status" value="1"/>
</dbReference>
<accession>A0ABW4I6R7</accession>
<dbReference type="InterPro" id="IPR010285">
    <property type="entry name" value="DNA_helicase_pif1-like_DEAD"/>
</dbReference>
<dbReference type="CDD" id="cd18809">
    <property type="entry name" value="SF1_C_RecD"/>
    <property type="match status" value="1"/>
</dbReference>
<sequence>MAENVQLKLANEFVQFTNRNVFLTGKAGTGKTTFLHNLRRNCPKRIVVVAPTGVAAINAGGATIHSFFQLPFGPYVPNEEKTSRASSFRIRGEKINLIKSIDLLVIDEISMVRSDTLDHIDEVLKRYRDRTKPFGGVQLLMIGDLHQLSPVVKENEWTLLKDHYANPYFFSSKALQESYPICIELKHIYRQSDDFFIGLLNKVRENNIDLEVLEALNQRHIKNFNPSEEEGYITLTSHNHTANKINDEKLGQLAEKSYKFKASISGEFPEMSYPNAEELELKVGAQVMFVKNDSSRDKLYYNGKIGKITKIDDDVIFVKCPQDNNEIFVRQAEWQNLKYELNTESKEIEEKQIGSFVQFPLRTAWAITIHKSQGLTFEKAIIDANAAFAHGQVYVALSRCKTFEGMVLRSPITFNSIKTDGVVAHYTREAEDNAPSGEHLQQAKATFQQGLLFELFDFKDVKGSLFNCKRIAEDYHQVISIGFLDALNVIREDAEKNIYSVSESFKKHLNLQLQQVQLPEENNDLQERVKKACRYFLDQLHEVIVSGMDKVSFDADNKSVKENMNEALNKLRKDLFIKISVLKDSLEGFETLSYIKCRANAEIDFTNKEKEQTVVKKETKVSAAIKNPDLYKLLKSWRDDLAADNDVPVYMILPQKALTEICSKLPSNFAELESVKGIGKTKIKQFGAEILGMVAEYCEKRNISQTPLQLLVKVNKPEKVDTKKLSLDAFKDGKTVEEIASERGLTTGTVENHLIHFVGTGELDIHHLVEKDKVNQIQAYVEEYKPISTTQTKEALGDEISYNEIRAVMKYLTYQEYLS</sequence>
<dbReference type="SUPFAM" id="SSF52540">
    <property type="entry name" value="P-loop containing nucleoside triphosphate hydrolases"/>
    <property type="match status" value="2"/>
</dbReference>
<dbReference type="InterPro" id="IPR002121">
    <property type="entry name" value="HRDC_dom"/>
</dbReference>
<name>A0ABW4I6R7_9SPHI</name>
<dbReference type="InterPro" id="IPR010997">
    <property type="entry name" value="HRDC-like_sf"/>
</dbReference>
<evidence type="ECO:0000313" key="3">
    <source>
        <dbReference type="Proteomes" id="UP001597118"/>
    </source>
</evidence>
<evidence type="ECO:0000259" key="1">
    <source>
        <dbReference type="PROSITE" id="PS50967"/>
    </source>
</evidence>
<dbReference type="InterPro" id="IPR003593">
    <property type="entry name" value="AAA+_ATPase"/>
</dbReference>
<reference evidence="3" key="1">
    <citation type="journal article" date="2019" name="Int. J. Syst. Evol. Microbiol.">
        <title>The Global Catalogue of Microorganisms (GCM) 10K type strain sequencing project: providing services to taxonomists for standard genome sequencing and annotation.</title>
        <authorList>
            <consortium name="The Broad Institute Genomics Platform"/>
            <consortium name="The Broad Institute Genome Sequencing Center for Infectious Disease"/>
            <person name="Wu L."/>
            <person name="Ma J."/>
        </authorList>
    </citation>
    <scope>NUCLEOTIDE SEQUENCE [LARGE SCALE GENOMIC DNA]</scope>
    <source>
        <strain evidence="3">CCUG 53762</strain>
    </source>
</reference>
<dbReference type="EMBL" id="JBHUDG010000002">
    <property type="protein sequence ID" value="MFD1628436.1"/>
    <property type="molecule type" value="Genomic_DNA"/>
</dbReference>
<dbReference type="Gene3D" id="1.10.10.1390">
    <property type="entry name" value="ATP-dependent DNA helicase RecQ"/>
    <property type="match status" value="1"/>
</dbReference>
<dbReference type="Pfam" id="PF05970">
    <property type="entry name" value="PIF1"/>
    <property type="match status" value="1"/>
</dbReference>
<protein>
    <submittedName>
        <fullName evidence="2">Helix-turn-helix domain-containing protein</fullName>
    </submittedName>
</protein>
<dbReference type="InterPro" id="IPR051055">
    <property type="entry name" value="PIF1_helicase"/>
</dbReference>
<feature type="domain" description="HRDC" evidence="1">
    <location>
        <begin position="624"/>
        <end position="704"/>
    </location>
</feature>
<gene>
    <name evidence="2" type="ORF">ACFSAH_01030</name>
</gene>
<dbReference type="Pfam" id="PF00570">
    <property type="entry name" value="HRDC"/>
    <property type="match status" value="1"/>
</dbReference>
<dbReference type="PANTHER" id="PTHR47642">
    <property type="entry name" value="ATP-DEPENDENT DNA HELICASE"/>
    <property type="match status" value="1"/>
</dbReference>
<dbReference type="PROSITE" id="PS50967">
    <property type="entry name" value="HRDC"/>
    <property type="match status" value="1"/>
</dbReference>
<dbReference type="Proteomes" id="UP001597118">
    <property type="component" value="Unassembled WGS sequence"/>
</dbReference>
<keyword evidence="3" id="KW-1185">Reference proteome</keyword>
<dbReference type="SUPFAM" id="SSF47819">
    <property type="entry name" value="HRDC-like"/>
    <property type="match status" value="1"/>
</dbReference>
<dbReference type="InterPro" id="IPR027417">
    <property type="entry name" value="P-loop_NTPase"/>
</dbReference>
<dbReference type="SMART" id="SM00382">
    <property type="entry name" value="AAA"/>
    <property type="match status" value="1"/>
</dbReference>
<dbReference type="InterPro" id="IPR044876">
    <property type="entry name" value="HRDC_dom_sf"/>
</dbReference>
<comment type="caution">
    <text evidence="2">The sequence shown here is derived from an EMBL/GenBank/DDBJ whole genome shotgun (WGS) entry which is preliminary data.</text>
</comment>
<proteinExistence type="predicted"/>
<dbReference type="SMART" id="SM00341">
    <property type="entry name" value="HRDC"/>
    <property type="match status" value="1"/>
</dbReference>
<organism evidence="2 3">
    <name type="scientific">Pseudopedobacter beijingensis</name>
    <dbReference type="NCBI Taxonomy" id="1207056"/>
    <lineage>
        <taxon>Bacteria</taxon>
        <taxon>Pseudomonadati</taxon>
        <taxon>Bacteroidota</taxon>
        <taxon>Sphingobacteriia</taxon>
        <taxon>Sphingobacteriales</taxon>
        <taxon>Sphingobacteriaceae</taxon>
        <taxon>Pseudopedobacter</taxon>
    </lineage>
</organism>
<dbReference type="Gene3D" id="1.10.150.80">
    <property type="entry name" value="HRDC domain"/>
    <property type="match status" value="1"/>
</dbReference>
<dbReference type="RefSeq" id="WP_379660825.1">
    <property type="nucleotide sequence ID" value="NZ_JBHUDG010000002.1"/>
</dbReference>
<dbReference type="InterPro" id="IPR029491">
    <property type="entry name" value="Helicase_HTH"/>
</dbReference>
<dbReference type="Gene3D" id="2.30.30.940">
    <property type="match status" value="1"/>
</dbReference>